<evidence type="ECO:0000256" key="3">
    <source>
        <dbReference type="ARBA" id="ARBA00023239"/>
    </source>
</evidence>
<dbReference type="Pfam" id="PF00701">
    <property type="entry name" value="DHDPS"/>
    <property type="match status" value="1"/>
</dbReference>
<comment type="subcellular location">
    <subcellularLocation>
        <location evidence="1">Cytoplasm</location>
    </subcellularLocation>
</comment>
<dbReference type="EMBL" id="BAABEY010000036">
    <property type="protein sequence ID" value="GAA4447119.1"/>
    <property type="molecule type" value="Genomic_DNA"/>
</dbReference>
<dbReference type="PIRSF" id="PIRSF001365">
    <property type="entry name" value="DHDPS"/>
    <property type="match status" value="1"/>
</dbReference>
<dbReference type="Gene3D" id="3.20.20.70">
    <property type="entry name" value="Aldolase class I"/>
    <property type="match status" value="1"/>
</dbReference>
<reference evidence="7" key="1">
    <citation type="journal article" date="2019" name="Int. J. Syst. Evol. Microbiol.">
        <title>The Global Catalogue of Microorganisms (GCM) 10K type strain sequencing project: providing services to taxonomists for standard genome sequencing and annotation.</title>
        <authorList>
            <consortium name="The Broad Institute Genomics Platform"/>
            <consortium name="The Broad Institute Genome Sequencing Center for Infectious Disease"/>
            <person name="Wu L."/>
            <person name="Ma J."/>
        </authorList>
    </citation>
    <scope>NUCLEOTIDE SEQUENCE [LARGE SCALE GENOMIC DNA]</scope>
    <source>
        <strain evidence="7">JCM 31920</strain>
    </source>
</reference>
<keyword evidence="3 5" id="KW-0456">Lyase</keyword>
<proteinExistence type="inferred from homology"/>
<gene>
    <name evidence="6" type="ORF">GCM10023091_41490</name>
</gene>
<evidence type="ECO:0000256" key="2">
    <source>
        <dbReference type="ARBA" id="ARBA00022490"/>
    </source>
</evidence>
<evidence type="ECO:0000256" key="5">
    <source>
        <dbReference type="PIRNR" id="PIRNR001365"/>
    </source>
</evidence>
<dbReference type="SMART" id="SM01130">
    <property type="entry name" value="DHDPS"/>
    <property type="match status" value="1"/>
</dbReference>
<evidence type="ECO:0000313" key="7">
    <source>
        <dbReference type="Proteomes" id="UP001501508"/>
    </source>
</evidence>
<sequence length="311" mass="33645">MQKFNKLEGLIAAVFTPFSQDGAIRPEVVPDYAALLSQRGLAGVFVNGSSGEGVLMTPEERKKLAETWKENAGDRMKVVVHVGSTSVETSKDLAAHASAIGADAISCMAPPFLSSSNENVMVEYCRQVAAAAPDLPFYYYHLPVATGAHIKVNRLLSKGSALIPNLAGVKYTYTDFMDMHQCVALEGGRFDVLHGHDEILLNGLVLGVRGGIGTTFNFAPEIYSAIIDAFVKNDLAEARRHQQVSIRLVEIMLGYVNAIVGGKAMMKLAGIDCGPCRLPLRNLTTEEESALYRQLEETELLPVLLGGYSLK</sequence>
<comment type="caution">
    <text evidence="6">The sequence shown here is derived from an EMBL/GenBank/DDBJ whole genome shotgun (WGS) entry which is preliminary data.</text>
</comment>
<dbReference type="PANTHER" id="PTHR12128">
    <property type="entry name" value="DIHYDRODIPICOLINATE SYNTHASE"/>
    <property type="match status" value="1"/>
</dbReference>
<dbReference type="InterPro" id="IPR013785">
    <property type="entry name" value="Aldolase_TIM"/>
</dbReference>
<keyword evidence="7" id="KW-1185">Reference proteome</keyword>
<dbReference type="SUPFAM" id="SSF51569">
    <property type="entry name" value="Aldolase"/>
    <property type="match status" value="1"/>
</dbReference>
<dbReference type="RefSeq" id="WP_345032789.1">
    <property type="nucleotide sequence ID" value="NZ_BAABEY010000036.1"/>
</dbReference>
<dbReference type="Proteomes" id="UP001501508">
    <property type="component" value="Unassembled WGS sequence"/>
</dbReference>
<evidence type="ECO:0000313" key="6">
    <source>
        <dbReference type="EMBL" id="GAA4447119.1"/>
    </source>
</evidence>
<organism evidence="6 7">
    <name type="scientific">Ravibacter arvi</name>
    <dbReference type="NCBI Taxonomy" id="2051041"/>
    <lineage>
        <taxon>Bacteria</taxon>
        <taxon>Pseudomonadati</taxon>
        <taxon>Bacteroidota</taxon>
        <taxon>Cytophagia</taxon>
        <taxon>Cytophagales</taxon>
        <taxon>Spirosomataceae</taxon>
        <taxon>Ravibacter</taxon>
    </lineage>
</organism>
<comment type="similarity">
    <text evidence="5">Belongs to the DapA family.</text>
</comment>
<evidence type="ECO:0000256" key="1">
    <source>
        <dbReference type="ARBA" id="ARBA00004496"/>
    </source>
</evidence>
<keyword evidence="2" id="KW-0963">Cytoplasm</keyword>
<name>A0ABP8MC45_9BACT</name>
<accession>A0ABP8MC45</accession>
<keyword evidence="4" id="KW-0119">Carbohydrate metabolism</keyword>
<dbReference type="PANTHER" id="PTHR12128:SF21">
    <property type="entry name" value="N-ACETYLNEURAMINATE LYASE"/>
    <property type="match status" value="1"/>
</dbReference>
<dbReference type="PRINTS" id="PR00146">
    <property type="entry name" value="DHPICSNTHASE"/>
</dbReference>
<evidence type="ECO:0000256" key="4">
    <source>
        <dbReference type="ARBA" id="ARBA00023277"/>
    </source>
</evidence>
<protein>
    <submittedName>
        <fullName evidence="6">Dihydrodipicolinate synthase family protein</fullName>
    </submittedName>
</protein>
<dbReference type="InterPro" id="IPR002220">
    <property type="entry name" value="DapA-like"/>
</dbReference>